<dbReference type="InterPro" id="IPR027392">
    <property type="entry name" value="TF_Znf"/>
</dbReference>
<comment type="caution">
    <text evidence="3">The sequence shown here is derived from an EMBL/GenBank/DDBJ whole genome shotgun (WGS) entry which is preliminary data.</text>
</comment>
<dbReference type="Proteomes" id="UP000540685">
    <property type="component" value="Unassembled WGS sequence"/>
</dbReference>
<reference evidence="3 4" key="1">
    <citation type="submission" date="2020-08" db="EMBL/GenBank/DDBJ databases">
        <title>Sequencing the genomes of 1000 actinobacteria strains.</title>
        <authorList>
            <person name="Klenk H.-P."/>
        </authorList>
    </citation>
    <scope>NUCLEOTIDE SEQUENCE [LARGE SCALE GENOMIC DNA]</scope>
    <source>
        <strain evidence="3 4">DSM 46887</strain>
    </source>
</reference>
<accession>A0A7W9MJR1</accession>
<evidence type="ECO:0000313" key="3">
    <source>
        <dbReference type="EMBL" id="MBB5822823.1"/>
    </source>
</evidence>
<name>A0A7W9MJR1_9ACTN</name>
<feature type="region of interest" description="Disordered" evidence="1">
    <location>
        <begin position="44"/>
        <end position="77"/>
    </location>
</feature>
<dbReference type="Pfam" id="PF13453">
    <property type="entry name" value="Zn_ribbon_TFIIB"/>
    <property type="match status" value="1"/>
</dbReference>
<sequence length="90" mass="10208">MQCPKCRGPMRTYERNGVHIDQCESCRGIFLDYGELETLTRIESQWSQQHAAPPPPPPPPVHGAPAWGAPHHGHYGHHRQRSWVGMLFST</sequence>
<feature type="compositionally biased region" description="Pro residues" evidence="1">
    <location>
        <begin position="52"/>
        <end position="62"/>
    </location>
</feature>
<gene>
    <name evidence="3" type="ORF">F4562_005885</name>
</gene>
<dbReference type="EMBL" id="JACHMP010000001">
    <property type="protein sequence ID" value="MBB5822823.1"/>
    <property type="molecule type" value="Genomic_DNA"/>
</dbReference>
<organism evidence="3 4">
    <name type="scientific">Streptosporangium becharense</name>
    <dbReference type="NCBI Taxonomy" id="1816182"/>
    <lineage>
        <taxon>Bacteria</taxon>
        <taxon>Bacillati</taxon>
        <taxon>Actinomycetota</taxon>
        <taxon>Actinomycetes</taxon>
        <taxon>Streptosporangiales</taxon>
        <taxon>Streptosporangiaceae</taxon>
        <taxon>Streptosporangium</taxon>
    </lineage>
</organism>
<feature type="domain" description="Transcription factor zinc-finger" evidence="2">
    <location>
        <begin position="2"/>
        <end position="40"/>
    </location>
</feature>
<protein>
    <submittedName>
        <fullName evidence="3">Zn-finger nucleic acid-binding protein</fullName>
    </submittedName>
</protein>
<evidence type="ECO:0000256" key="1">
    <source>
        <dbReference type="SAM" id="MobiDB-lite"/>
    </source>
</evidence>
<evidence type="ECO:0000259" key="2">
    <source>
        <dbReference type="Pfam" id="PF13453"/>
    </source>
</evidence>
<keyword evidence="4" id="KW-1185">Reference proteome</keyword>
<proteinExistence type="predicted"/>
<evidence type="ECO:0000313" key="4">
    <source>
        <dbReference type="Proteomes" id="UP000540685"/>
    </source>
</evidence>
<dbReference type="RefSeq" id="WP_184547997.1">
    <property type="nucleotide sequence ID" value="NZ_JACHMP010000001.1"/>
</dbReference>
<dbReference type="AlphaFoldDB" id="A0A7W9MJR1"/>